<evidence type="ECO:0000313" key="2">
    <source>
        <dbReference type="EMBL" id="MBB5848342.1"/>
    </source>
</evidence>
<name>A0A7W9N0S9_9MICC</name>
<protein>
    <submittedName>
        <fullName evidence="2">Uncharacterized protein</fullName>
    </submittedName>
</protein>
<gene>
    <name evidence="2" type="ORF">HDA33_000906</name>
</gene>
<sequence>MITTMNVFGVVFPFVLAVIVVAMIVGIRSSGRERTQASEVELRLRERTFTGQDRVTLEWPRDRRRPTPAKVVAIAESYGYRLLEKRERDHVIELDFERIRDDEGF</sequence>
<reference evidence="2 3" key="1">
    <citation type="submission" date="2020-08" db="EMBL/GenBank/DDBJ databases">
        <title>Sequencing the genomes of 1000 actinobacteria strains.</title>
        <authorList>
            <person name="Klenk H.-P."/>
        </authorList>
    </citation>
    <scope>NUCLEOTIDE SEQUENCE [LARGE SCALE GENOMIC DNA]</scope>
    <source>
        <strain evidence="2 3">DSM 17945</strain>
    </source>
</reference>
<dbReference type="RefSeq" id="WP_338104250.1">
    <property type="nucleotide sequence ID" value="NZ_BAABAG010000015.1"/>
</dbReference>
<dbReference type="AlphaFoldDB" id="A0A7W9N0S9"/>
<evidence type="ECO:0000256" key="1">
    <source>
        <dbReference type="SAM" id="Phobius"/>
    </source>
</evidence>
<evidence type="ECO:0000313" key="3">
    <source>
        <dbReference type="Proteomes" id="UP000567246"/>
    </source>
</evidence>
<dbReference type="EMBL" id="JACHMW010000001">
    <property type="protein sequence ID" value="MBB5848342.1"/>
    <property type="molecule type" value="Genomic_DNA"/>
</dbReference>
<proteinExistence type="predicted"/>
<keyword evidence="1" id="KW-0812">Transmembrane</keyword>
<keyword evidence="1" id="KW-0472">Membrane</keyword>
<keyword evidence="1" id="KW-1133">Transmembrane helix</keyword>
<dbReference type="Proteomes" id="UP000567246">
    <property type="component" value="Unassembled WGS sequence"/>
</dbReference>
<keyword evidence="3" id="KW-1185">Reference proteome</keyword>
<comment type="caution">
    <text evidence="2">The sequence shown here is derived from an EMBL/GenBank/DDBJ whole genome shotgun (WGS) entry which is preliminary data.</text>
</comment>
<organism evidence="2 3">
    <name type="scientific">Micrococcus endophyticus</name>
    <dbReference type="NCBI Taxonomy" id="455343"/>
    <lineage>
        <taxon>Bacteria</taxon>
        <taxon>Bacillati</taxon>
        <taxon>Actinomycetota</taxon>
        <taxon>Actinomycetes</taxon>
        <taxon>Micrococcales</taxon>
        <taxon>Micrococcaceae</taxon>
        <taxon>Micrococcus</taxon>
    </lineage>
</organism>
<accession>A0A7W9N0S9</accession>
<feature type="transmembrane region" description="Helical" evidence="1">
    <location>
        <begin position="6"/>
        <end position="27"/>
    </location>
</feature>